<dbReference type="Pfam" id="PF00628">
    <property type="entry name" value="PHD"/>
    <property type="match status" value="1"/>
</dbReference>
<dbReference type="SUPFAM" id="SSF51197">
    <property type="entry name" value="Clavaminate synthase-like"/>
    <property type="match status" value="1"/>
</dbReference>
<dbReference type="Gene3D" id="2.60.120.650">
    <property type="entry name" value="Cupin"/>
    <property type="match status" value="1"/>
</dbReference>
<comment type="similarity">
    <text evidence="3">Belongs to the JHDM1 histone demethylase family.</text>
</comment>
<dbReference type="InterPro" id="IPR011011">
    <property type="entry name" value="Znf_FYVE_PHD"/>
</dbReference>
<protein>
    <recommendedName>
        <fullName evidence="5">JmjC domain-containing histone demethylation protein 1</fullName>
        <ecNumber evidence="4">1.14.11.27</ecNumber>
    </recommendedName>
    <alternativeName>
        <fullName evidence="14">[Histone-H3]-lysine-36 demethylase 1</fullName>
    </alternativeName>
</protein>
<dbReference type="Proteomes" id="UP000006790">
    <property type="component" value="Chromosome 4"/>
</dbReference>
<evidence type="ECO:0000256" key="3">
    <source>
        <dbReference type="ARBA" id="ARBA00008037"/>
    </source>
</evidence>
<dbReference type="SMART" id="SM00558">
    <property type="entry name" value="JmjC"/>
    <property type="match status" value="1"/>
</dbReference>
<keyword evidence="7" id="KW-0863">Zinc-finger</keyword>
<dbReference type="GO" id="GO:0008270">
    <property type="term" value="F:zinc ion binding"/>
    <property type="evidence" value="ECO:0007669"/>
    <property type="project" value="UniProtKB-KW"/>
</dbReference>
<keyword evidence="11" id="KW-0805">Transcription regulation</keyword>
<dbReference type="PROSITE" id="PS51184">
    <property type="entry name" value="JMJC"/>
    <property type="match status" value="1"/>
</dbReference>
<evidence type="ECO:0000256" key="12">
    <source>
        <dbReference type="ARBA" id="ARBA00023163"/>
    </source>
</evidence>
<dbReference type="EC" id="1.14.11.27" evidence="4"/>
<evidence type="ECO:0000256" key="1">
    <source>
        <dbReference type="ARBA" id="ARBA00001954"/>
    </source>
</evidence>
<evidence type="ECO:0000256" key="10">
    <source>
        <dbReference type="ARBA" id="ARBA00023004"/>
    </source>
</evidence>
<sequence>MTSSEHCVYCDDRKDYELWVQCDECPQWVHVKCVPIEYISSGSYPTKSSQILQFICYKHGKAEAKLAVKGRPKKAVAARGKAKGMGQERKLQRYRLRAREQLDYIALNEGQDKRLKHQHPHIEPFLDCFQKWECTDGIITSQQLHREFNRISSPKRVVDPQNSGIRVPDIDVAQLTKILGEDHTLDVMDVQSQQNERWTMKQWNDYYTHTNPDDRDRIRNVISLEISHVPNFLTDLKRPQAVEDNDLVDLVWPDPTPQDVGEKPKVKKYILMSVGNAYTDFHLDFAGTSVYYSIVKGAKKFLLFPPTEYNLKRYKEWCDDDNQPFIFLGNNLEQGLAFNLKAGDLFLIPCGFIHAVYTPEDSFIVGGNFLSLRDLSTHLQIVKIEQETKVSKRFTFPKFDIVMGLTCEWILADPGIRIKRTGLQHITCLLDYLKDSKIKYKPMKYHSKSIMLSNLEKLTRLTSNDESTSYRRC</sequence>
<keyword evidence="8" id="KW-0862">Zinc</keyword>
<evidence type="ECO:0000256" key="6">
    <source>
        <dbReference type="ARBA" id="ARBA00022723"/>
    </source>
</evidence>
<feature type="domain" description="JmjC" evidence="16">
    <location>
        <begin position="227"/>
        <end position="386"/>
    </location>
</feature>
<keyword evidence="6" id="KW-0479">Metal-binding</keyword>
<dbReference type="GO" id="GO:0140002">
    <property type="term" value="F:histone H3K4me3 reader activity"/>
    <property type="evidence" value="ECO:0007669"/>
    <property type="project" value="EnsemblFungi"/>
</dbReference>
<dbReference type="FunCoup" id="G8JTQ7">
    <property type="interactions" value="15"/>
</dbReference>
<dbReference type="GO" id="GO:0032968">
    <property type="term" value="P:positive regulation of transcription elongation by RNA polymerase II"/>
    <property type="evidence" value="ECO:0007669"/>
    <property type="project" value="EnsemblFungi"/>
</dbReference>
<evidence type="ECO:0000256" key="8">
    <source>
        <dbReference type="ARBA" id="ARBA00022833"/>
    </source>
</evidence>
<dbReference type="CDD" id="cd15517">
    <property type="entry name" value="PHD_TCF19_like"/>
    <property type="match status" value="1"/>
</dbReference>
<proteinExistence type="inferred from homology"/>
<dbReference type="PANTHER" id="PTHR23123">
    <property type="entry name" value="PHD/F-BOX CONTAINING PROTEIN"/>
    <property type="match status" value="1"/>
</dbReference>
<evidence type="ECO:0000313" key="18">
    <source>
        <dbReference type="Proteomes" id="UP000006790"/>
    </source>
</evidence>
<evidence type="ECO:0000256" key="7">
    <source>
        <dbReference type="ARBA" id="ARBA00022771"/>
    </source>
</evidence>
<evidence type="ECO:0000256" key="9">
    <source>
        <dbReference type="ARBA" id="ARBA00023002"/>
    </source>
</evidence>
<evidence type="ECO:0000256" key="15">
    <source>
        <dbReference type="ARBA" id="ARBA00047915"/>
    </source>
</evidence>
<dbReference type="RefSeq" id="XP_003646227.1">
    <property type="nucleotide sequence ID" value="XM_003646179.1"/>
</dbReference>
<dbReference type="InParanoid" id="G8JTQ7"/>
<evidence type="ECO:0000256" key="2">
    <source>
        <dbReference type="ARBA" id="ARBA00004123"/>
    </source>
</evidence>
<dbReference type="InterPro" id="IPR013083">
    <property type="entry name" value="Znf_RING/FYVE/PHD"/>
</dbReference>
<comment type="subcellular location">
    <subcellularLocation>
        <location evidence="2">Nucleus</location>
    </subcellularLocation>
</comment>
<evidence type="ECO:0000256" key="5">
    <source>
        <dbReference type="ARBA" id="ARBA00015153"/>
    </source>
</evidence>
<comment type="catalytic activity">
    <reaction evidence="15">
        <text>N(6),N(6)-dimethyl-L-lysyl(36)-[histone H3] + 2 2-oxoglutarate + 2 O2 = L-lysyl(36)-[histone H3] + 2 formaldehyde + 2 succinate + 2 CO2</text>
        <dbReference type="Rhea" id="RHEA:42032"/>
        <dbReference type="Rhea" id="RHEA-COMP:9785"/>
        <dbReference type="Rhea" id="RHEA-COMP:9787"/>
        <dbReference type="ChEBI" id="CHEBI:15379"/>
        <dbReference type="ChEBI" id="CHEBI:16526"/>
        <dbReference type="ChEBI" id="CHEBI:16810"/>
        <dbReference type="ChEBI" id="CHEBI:16842"/>
        <dbReference type="ChEBI" id="CHEBI:29969"/>
        <dbReference type="ChEBI" id="CHEBI:30031"/>
        <dbReference type="ChEBI" id="CHEBI:61976"/>
        <dbReference type="EC" id="1.14.11.27"/>
    </reaction>
</comment>
<dbReference type="InterPro" id="IPR001965">
    <property type="entry name" value="Znf_PHD"/>
</dbReference>
<organism evidence="17 18">
    <name type="scientific">Eremothecium cymbalariae (strain CBS 270.75 / DBVPG 7215 / KCTC 17166 / NRRL Y-17582)</name>
    <name type="common">Yeast</name>
    <dbReference type="NCBI Taxonomy" id="931890"/>
    <lineage>
        <taxon>Eukaryota</taxon>
        <taxon>Fungi</taxon>
        <taxon>Dikarya</taxon>
        <taxon>Ascomycota</taxon>
        <taxon>Saccharomycotina</taxon>
        <taxon>Saccharomycetes</taxon>
        <taxon>Saccharomycetales</taxon>
        <taxon>Saccharomycetaceae</taxon>
        <taxon>Eremothecium</taxon>
    </lineage>
</organism>
<keyword evidence="18" id="KW-1185">Reference proteome</keyword>
<evidence type="ECO:0000256" key="14">
    <source>
        <dbReference type="ARBA" id="ARBA00031083"/>
    </source>
</evidence>
<dbReference type="OrthoDB" id="5876800at2759"/>
<dbReference type="GeneID" id="11472782"/>
<dbReference type="STRING" id="931890.G8JTQ7"/>
<evidence type="ECO:0000256" key="13">
    <source>
        <dbReference type="ARBA" id="ARBA00023242"/>
    </source>
</evidence>
<reference evidence="18" key="1">
    <citation type="journal article" date="2012" name="G3 (Bethesda)">
        <title>Pichia sorbitophila, an interspecies yeast hybrid reveals early steps of genome resolution following polyploidization.</title>
        <authorList>
            <person name="Leh Louis V."/>
            <person name="Despons L."/>
            <person name="Friedrich A."/>
            <person name="Martin T."/>
            <person name="Durrens P."/>
            <person name="Casaregola S."/>
            <person name="Neuveglise C."/>
            <person name="Fairhead C."/>
            <person name="Marck C."/>
            <person name="Cruz J.A."/>
            <person name="Straub M.L."/>
            <person name="Kugler V."/>
            <person name="Sacerdot C."/>
            <person name="Uzunov Z."/>
            <person name="Thierry A."/>
            <person name="Weiss S."/>
            <person name="Bleykasten C."/>
            <person name="De Montigny J."/>
            <person name="Jacques N."/>
            <person name="Jung P."/>
            <person name="Lemaire M."/>
            <person name="Mallet S."/>
            <person name="Morel G."/>
            <person name="Richard G.F."/>
            <person name="Sarkar A."/>
            <person name="Savel G."/>
            <person name="Schacherer J."/>
            <person name="Seret M.L."/>
            <person name="Talla E."/>
            <person name="Samson G."/>
            <person name="Jubin C."/>
            <person name="Poulain J."/>
            <person name="Vacherie B."/>
            <person name="Barbe V."/>
            <person name="Pelletier E."/>
            <person name="Sherman D.J."/>
            <person name="Westhof E."/>
            <person name="Weissenbach J."/>
            <person name="Baret P.V."/>
            <person name="Wincker P."/>
            <person name="Gaillardin C."/>
            <person name="Dujon B."/>
            <person name="Souciet J.L."/>
        </authorList>
    </citation>
    <scope>NUCLEOTIDE SEQUENCE [LARGE SCALE GENOMIC DNA]</scope>
    <source>
        <strain evidence="18">CBS 270.75 / DBVPG 7215 / KCTC 17166 / NRRL Y-17582</strain>
    </source>
</reference>
<keyword evidence="10" id="KW-0408">Iron</keyword>
<evidence type="ECO:0000259" key="16">
    <source>
        <dbReference type="PROSITE" id="PS51184"/>
    </source>
</evidence>
<dbReference type="InterPro" id="IPR003347">
    <property type="entry name" value="JmjC_dom"/>
</dbReference>
<gene>
    <name evidence="17" type="ordered locus">Ecym_4349</name>
</gene>
<dbReference type="SUPFAM" id="SSF57903">
    <property type="entry name" value="FYVE/PHD zinc finger"/>
    <property type="match status" value="1"/>
</dbReference>
<dbReference type="SMART" id="SM00249">
    <property type="entry name" value="PHD"/>
    <property type="match status" value="1"/>
</dbReference>
<dbReference type="InterPro" id="IPR050690">
    <property type="entry name" value="JHDM1_Histone_Demethylase"/>
</dbReference>
<dbReference type="KEGG" id="erc:Ecym_4349"/>
<dbReference type="eggNOG" id="KOG1633">
    <property type="taxonomic scope" value="Eukaryota"/>
</dbReference>
<dbReference type="EMBL" id="CP002500">
    <property type="protein sequence ID" value="AET39410.1"/>
    <property type="molecule type" value="Genomic_DNA"/>
</dbReference>
<evidence type="ECO:0000313" key="17">
    <source>
        <dbReference type="EMBL" id="AET39410.1"/>
    </source>
</evidence>
<evidence type="ECO:0000256" key="11">
    <source>
        <dbReference type="ARBA" id="ARBA00023015"/>
    </source>
</evidence>
<comment type="cofactor">
    <cofactor evidence="1">
        <name>Fe(2+)</name>
        <dbReference type="ChEBI" id="CHEBI:29033"/>
    </cofactor>
</comment>
<dbReference type="Gene3D" id="3.30.40.10">
    <property type="entry name" value="Zinc/RING finger domain, C3HC4 (zinc finger)"/>
    <property type="match status" value="1"/>
</dbReference>
<name>G8JTQ7_ERECY</name>
<keyword evidence="9" id="KW-0560">Oxidoreductase</keyword>
<keyword evidence="12" id="KW-0804">Transcription</keyword>
<accession>G8JTQ7</accession>
<dbReference type="AlphaFoldDB" id="G8JTQ7"/>
<dbReference type="GO" id="GO:0005634">
    <property type="term" value="C:nucleus"/>
    <property type="evidence" value="ECO:0007669"/>
    <property type="project" value="UniProtKB-SubCell"/>
</dbReference>
<dbReference type="InterPro" id="IPR019787">
    <property type="entry name" value="Znf_PHD-finger"/>
</dbReference>
<dbReference type="HOGENOM" id="CLU_003540_6_2_1"/>
<evidence type="ECO:0000256" key="4">
    <source>
        <dbReference type="ARBA" id="ARBA00013246"/>
    </source>
</evidence>
<dbReference type="GO" id="GO:0140680">
    <property type="term" value="F:histone H3K36me/H3K36me2 demethylase activity"/>
    <property type="evidence" value="ECO:0007669"/>
    <property type="project" value="UniProtKB-EC"/>
</dbReference>
<keyword evidence="13" id="KW-0539">Nucleus</keyword>
<dbReference type="OMA" id="SQQNERW"/>